<evidence type="ECO:0000256" key="1">
    <source>
        <dbReference type="SAM" id="MobiDB-lite"/>
    </source>
</evidence>
<feature type="region of interest" description="Disordered" evidence="1">
    <location>
        <begin position="57"/>
        <end position="79"/>
    </location>
</feature>
<proteinExistence type="predicted"/>
<gene>
    <name evidence="2" type="ORF">PoB_002660000</name>
</gene>
<feature type="compositionally biased region" description="Low complexity" evidence="1">
    <location>
        <begin position="60"/>
        <end position="74"/>
    </location>
</feature>
<dbReference type="AlphaFoldDB" id="A0AAV3ZY12"/>
<comment type="caution">
    <text evidence="2">The sequence shown here is derived from an EMBL/GenBank/DDBJ whole genome shotgun (WGS) entry which is preliminary data.</text>
</comment>
<sequence length="159" mass="17158">MVATEVLLGGDVRGRLGGSETSDAEPNRGLKINAKVVNEEEAKHLAPLINSFHRMELHASSKSSAQSEKSPAAQFPSQTEAGVKCAYLTSSVTKSGGGPSENVPARADVAVDCIDLPPRPFTSAGSLARRVNRFHEIKEEKSLMRLKHLTQIFDLFSPF</sequence>
<evidence type="ECO:0000313" key="3">
    <source>
        <dbReference type="Proteomes" id="UP000735302"/>
    </source>
</evidence>
<protein>
    <submittedName>
        <fullName evidence="2">Uncharacterized protein</fullName>
    </submittedName>
</protein>
<dbReference type="Proteomes" id="UP000735302">
    <property type="component" value="Unassembled WGS sequence"/>
</dbReference>
<reference evidence="2 3" key="1">
    <citation type="journal article" date="2021" name="Elife">
        <title>Chloroplast acquisition without the gene transfer in kleptoplastic sea slugs, Plakobranchus ocellatus.</title>
        <authorList>
            <person name="Maeda T."/>
            <person name="Takahashi S."/>
            <person name="Yoshida T."/>
            <person name="Shimamura S."/>
            <person name="Takaki Y."/>
            <person name="Nagai Y."/>
            <person name="Toyoda A."/>
            <person name="Suzuki Y."/>
            <person name="Arimoto A."/>
            <person name="Ishii H."/>
            <person name="Satoh N."/>
            <person name="Nishiyama T."/>
            <person name="Hasebe M."/>
            <person name="Maruyama T."/>
            <person name="Minagawa J."/>
            <person name="Obokata J."/>
            <person name="Shigenobu S."/>
        </authorList>
    </citation>
    <scope>NUCLEOTIDE SEQUENCE [LARGE SCALE GENOMIC DNA]</scope>
</reference>
<name>A0AAV3ZY12_9GAST</name>
<keyword evidence="3" id="KW-1185">Reference proteome</keyword>
<accession>A0AAV3ZY12</accession>
<organism evidence="2 3">
    <name type="scientific">Plakobranchus ocellatus</name>
    <dbReference type="NCBI Taxonomy" id="259542"/>
    <lineage>
        <taxon>Eukaryota</taxon>
        <taxon>Metazoa</taxon>
        <taxon>Spiralia</taxon>
        <taxon>Lophotrochozoa</taxon>
        <taxon>Mollusca</taxon>
        <taxon>Gastropoda</taxon>
        <taxon>Heterobranchia</taxon>
        <taxon>Euthyneura</taxon>
        <taxon>Panpulmonata</taxon>
        <taxon>Sacoglossa</taxon>
        <taxon>Placobranchoidea</taxon>
        <taxon>Plakobranchidae</taxon>
        <taxon>Plakobranchus</taxon>
    </lineage>
</organism>
<dbReference type="EMBL" id="BLXT01003028">
    <property type="protein sequence ID" value="GFO00095.1"/>
    <property type="molecule type" value="Genomic_DNA"/>
</dbReference>
<evidence type="ECO:0000313" key="2">
    <source>
        <dbReference type="EMBL" id="GFO00095.1"/>
    </source>
</evidence>